<dbReference type="PANTHER" id="PTHR30244:SF34">
    <property type="entry name" value="DTDP-4-AMINO-4,6-DIDEOXYGALACTOSE TRANSAMINASE"/>
    <property type="match status" value="1"/>
</dbReference>
<dbReference type="PANTHER" id="PTHR30244">
    <property type="entry name" value="TRANSAMINASE"/>
    <property type="match status" value="1"/>
</dbReference>
<evidence type="ECO:0000256" key="6">
    <source>
        <dbReference type="RuleBase" id="RU004508"/>
    </source>
</evidence>
<reference evidence="7" key="1">
    <citation type="journal article" date="2020" name="mSystems">
        <title>Genome- and Community-Level Interaction Insights into Carbon Utilization and Element Cycling Functions of Hydrothermarchaeota in Hydrothermal Sediment.</title>
        <authorList>
            <person name="Zhou Z."/>
            <person name="Liu Y."/>
            <person name="Xu W."/>
            <person name="Pan J."/>
            <person name="Luo Z.H."/>
            <person name="Li M."/>
        </authorList>
    </citation>
    <scope>NUCLEOTIDE SEQUENCE [LARGE SCALE GENOMIC DNA]</scope>
    <source>
        <strain evidence="7">SpSt-885</strain>
    </source>
</reference>
<evidence type="ECO:0000256" key="1">
    <source>
        <dbReference type="ARBA" id="ARBA00001933"/>
    </source>
</evidence>
<organism evidence="7">
    <name type="scientific">Fervidicoccus fontis</name>
    <dbReference type="NCBI Taxonomy" id="683846"/>
    <lineage>
        <taxon>Archaea</taxon>
        <taxon>Thermoproteota</taxon>
        <taxon>Thermoprotei</taxon>
        <taxon>Fervidicoccales</taxon>
        <taxon>Fervidicoccaceae</taxon>
        <taxon>Fervidicoccus</taxon>
    </lineage>
</organism>
<evidence type="ECO:0000256" key="4">
    <source>
        <dbReference type="ARBA" id="ARBA00022898"/>
    </source>
</evidence>
<keyword evidence="3 7" id="KW-0808">Transferase</keyword>
<dbReference type="GO" id="GO:0000271">
    <property type="term" value="P:polysaccharide biosynthetic process"/>
    <property type="evidence" value="ECO:0007669"/>
    <property type="project" value="TreeGrafter"/>
</dbReference>
<dbReference type="InterPro" id="IPR015424">
    <property type="entry name" value="PyrdxlP-dep_Trfase"/>
</dbReference>
<comment type="caution">
    <text evidence="7">The sequence shown here is derived from an EMBL/GenBank/DDBJ whole genome shotgun (WGS) entry which is preliminary data.</text>
</comment>
<dbReference type="InterPro" id="IPR000653">
    <property type="entry name" value="DegT/StrS_aminotransferase"/>
</dbReference>
<evidence type="ECO:0000256" key="3">
    <source>
        <dbReference type="ARBA" id="ARBA00022679"/>
    </source>
</evidence>
<dbReference type="GO" id="GO:0008483">
    <property type="term" value="F:transaminase activity"/>
    <property type="evidence" value="ECO:0007669"/>
    <property type="project" value="UniProtKB-KW"/>
</dbReference>
<dbReference type="CDD" id="cd00616">
    <property type="entry name" value="AHBA_syn"/>
    <property type="match status" value="1"/>
</dbReference>
<dbReference type="Pfam" id="PF01041">
    <property type="entry name" value="DegT_DnrJ_EryC1"/>
    <property type="match status" value="1"/>
</dbReference>
<accession>A0A7J3SJT2</accession>
<dbReference type="AlphaFoldDB" id="A0A7J3SJT2"/>
<protein>
    <submittedName>
        <fullName evidence="7">DegT/DnrJ/EryC1/StrS aminotransferase family protein</fullName>
    </submittedName>
</protein>
<keyword evidence="2 7" id="KW-0032">Aminotransferase</keyword>
<dbReference type="Gene3D" id="3.40.640.10">
    <property type="entry name" value="Type I PLP-dependent aspartate aminotransferase-like (Major domain)"/>
    <property type="match status" value="1"/>
</dbReference>
<dbReference type="PIRSF" id="PIRSF000390">
    <property type="entry name" value="PLP_StrS"/>
    <property type="match status" value="1"/>
</dbReference>
<dbReference type="Gene3D" id="3.90.1150.10">
    <property type="entry name" value="Aspartate Aminotransferase, domain 1"/>
    <property type="match status" value="1"/>
</dbReference>
<dbReference type="InterPro" id="IPR015422">
    <property type="entry name" value="PyrdxlP-dep_Trfase_small"/>
</dbReference>
<dbReference type="EMBL" id="DTLS01000040">
    <property type="protein sequence ID" value="HGZ59846.1"/>
    <property type="molecule type" value="Genomic_DNA"/>
</dbReference>
<dbReference type="GO" id="GO:0030170">
    <property type="term" value="F:pyridoxal phosphate binding"/>
    <property type="evidence" value="ECO:0007669"/>
    <property type="project" value="TreeGrafter"/>
</dbReference>
<keyword evidence="4 6" id="KW-0663">Pyridoxal phosphate</keyword>
<proteinExistence type="inferred from homology"/>
<evidence type="ECO:0000313" key="7">
    <source>
        <dbReference type="EMBL" id="HGZ59846.1"/>
    </source>
</evidence>
<sequence length="368" mass="41355">MYRYPVAEPEIGEEELKNVVEAVKSGWVSSRGKFIEEFENSFAKYVGVKHGIATSNGTAALHLALAALNIGEGDEVIVPDLTFAATINAVIYVGAKPVIVDINPDYWCIDPDKLEKAINPNTKAVIPVHLYGHPCDMDAIIEIASKHNLYVIEDAAEAHGAEYKGKKVGSFGHISCFSFYGNKIITTGEGGMCLTNDKELAEKIRILRDHGMSPTKRYWHDVVGFNYRMTNLQAALGLAQLGKIERFIERKREIAKIYADELSSIEGIILHPEMPWAKCTYWFYSILIDDRRVKTSRDELAEKLEENGVETRKFFYPLHEMPIYRKYANSTYPISSKISKQGLNLPSSVKLSGEDIKYIAQKIKETVI</sequence>
<comment type="similarity">
    <text evidence="5 6">Belongs to the DegT/DnrJ/EryC1 family.</text>
</comment>
<dbReference type="InterPro" id="IPR015421">
    <property type="entry name" value="PyrdxlP-dep_Trfase_major"/>
</dbReference>
<evidence type="ECO:0000256" key="2">
    <source>
        <dbReference type="ARBA" id="ARBA00022576"/>
    </source>
</evidence>
<evidence type="ECO:0000256" key="5">
    <source>
        <dbReference type="ARBA" id="ARBA00037999"/>
    </source>
</evidence>
<dbReference type="FunFam" id="3.40.640.10:FF:000090">
    <property type="entry name" value="Pyridoxal phosphate-dependent aminotransferase"/>
    <property type="match status" value="1"/>
</dbReference>
<name>A0A7J3SJT2_9CREN</name>
<comment type="cofactor">
    <cofactor evidence="1">
        <name>pyridoxal 5'-phosphate</name>
        <dbReference type="ChEBI" id="CHEBI:597326"/>
    </cofactor>
</comment>
<gene>
    <name evidence="7" type="ORF">ENW83_01380</name>
</gene>
<dbReference type="SUPFAM" id="SSF53383">
    <property type="entry name" value="PLP-dependent transferases"/>
    <property type="match status" value="1"/>
</dbReference>